<name>A0A508WXS8_9HYPH</name>
<dbReference type="InterPro" id="IPR000644">
    <property type="entry name" value="CBS_dom"/>
</dbReference>
<dbReference type="AlphaFoldDB" id="A0A508WXS8"/>
<dbReference type="Gene3D" id="3.10.580.10">
    <property type="entry name" value="CBS-domain"/>
    <property type="match status" value="1"/>
</dbReference>
<dbReference type="PANTHER" id="PTHR43080">
    <property type="entry name" value="CBS DOMAIN-CONTAINING PROTEIN CBSX3, MITOCHONDRIAL"/>
    <property type="match status" value="1"/>
</dbReference>
<dbReference type="InterPro" id="IPR017080">
    <property type="entry name" value="UCP036990_CBS_BON"/>
</dbReference>
<evidence type="ECO:0000256" key="1">
    <source>
        <dbReference type="ARBA" id="ARBA00023122"/>
    </source>
</evidence>
<dbReference type="SUPFAM" id="SSF54631">
    <property type="entry name" value="CBS-domain pair"/>
    <property type="match status" value="1"/>
</dbReference>
<dbReference type="Proteomes" id="UP000507954">
    <property type="component" value="Unassembled WGS sequence"/>
</dbReference>
<dbReference type="SMART" id="SM00116">
    <property type="entry name" value="CBS"/>
    <property type="match status" value="2"/>
</dbReference>
<protein>
    <submittedName>
        <fullName evidence="5">Putative signal-transduction protein with CBS domains</fullName>
    </submittedName>
</protein>
<dbReference type="InterPro" id="IPR046342">
    <property type="entry name" value="CBS_dom_sf"/>
</dbReference>
<accession>A0A508WXS8</accession>
<feature type="domain" description="CBS" evidence="4">
    <location>
        <begin position="93"/>
        <end position="150"/>
    </location>
</feature>
<gene>
    <name evidence="5" type="ORF">EMEDMD4_370111</name>
</gene>
<reference evidence="5" key="1">
    <citation type="submission" date="2019-06" db="EMBL/GenBank/DDBJ databases">
        <authorList>
            <person name="Le Quere A."/>
            <person name="Colella S."/>
        </authorList>
    </citation>
    <scope>NUCLEOTIDE SEQUENCE</scope>
    <source>
        <strain evidence="5">EmedicaeMD41</strain>
    </source>
</reference>
<dbReference type="Pfam" id="PF04972">
    <property type="entry name" value="BON"/>
    <property type="match status" value="1"/>
</dbReference>
<dbReference type="Gene3D" id="3.30.1340.30">
    <property type="match status" value="1"/>
</dbReference>
<dbReference type="InterPro" id="IPR007055">
    <property type="entry name" value="BON_dom"/>
</dbReference>
<evidence type="ECO:0000313" key="5">
    <source>
        <dbReference type="EMBL" id="VTZ62247.1"/>
    </source>
</evidence>
<dbReference type="Pfam" id="PF00571">
    <property type="entry name" value="CBS"/>
    <property type="match status" value="2"/>
</dbReference>
<organism evidence="5">
    <name type="scientific">Sinorhizobium medicae</name>
    <dbReference type="NCBI Taxonomy" id="110321"/>
    <lineage>
        <taxon>Bacteria</taxon>
        <taxon>Pseudomonadati</taxon>
        <taxon>Pseudomonadota</taxon>
        <taxon>Alphaproteobacteria</taxon>
        <taxon>Hyphomicrobiales</taxon>
        <taxon>Rhizobiaceae</taxon>
        <taxon>Sinorhizobium/Ensifer group</taxon>
        <taxon>Sinorhizobium</taxon>
    </lineage>
</organism>
<dbReference type="EMBL" id="CABFNB010000103">
    <property type="protein sequence ID" value="VTZ62247.1"/>
    <property type="molecule type" value="Genomic_DNA"/>
</dbReference>
<keyword evidence="1 2" id="KW-0129">CBS domain</keyword>
<proteinExistence type="predicted"/>
<feature type="domain" description="BON" evidence="3">
    <location>
        <begin position="153"/>
        <end position="223"/>
    </location>
</feature>
<evidence type="ECO:0000259" key="3">
    <source>
        <dbReference type="PROSITE" id="PS50914"/>
    </source>
</evidence>
<dbReference type="PIRSF" id="PIRSF036990">
    <property type="entry name" value="UCP036990_CBS_BON"/>
    <property type="match status" value="1"/>
</dbReference>
<dbReference type="InterPro" id="IPR051257">
    <property type="entry name" value="Diverse_CBS-Domain"/>
</dbReference>
<dbReference type="PROSITE" id="PS50914">
    <property type="entry name" value="BON"/>
    <property type="match status" value="1"/>
</dbReference>
<feature type="domain" description="CBS" evidence="4">
    <location>
        <begin position="7"/>
        <end position="65"/>
    </location>
</feature>
<evidence type="ECO:0000256" key="2">
    <source>
        <dbReference type="PROSITE-ProRule" id="PRU00703"/>
    </source>
</evidence>
<dbReference type="RefSeq" id="WP_018209287.1">
    <property type="nucleotide sequence ID" value="NZ_CABFNB010000103.1"/>
</dbReference>
<evidence type="ECO:0000259" key="4">
    <source>
        <dbReference type="PROSITE" id="PS51371"/>
    </source>
</evidence>
<dbReference type="PROSITE" id="PS51371">
    <property type="entry name" value="CBS"/>
    <property type="match status" value="2"/>
</dbReference>
<dbReference type="CDD" id="cd04586">
    <property type="entry name" value="CBS_pair_BON_assoc"/>
    <property type="match status" value="1"/>
</dbReference>
<sequence>MLVKDVMTTKVVKLSPDNSVRQAAKLMFDHHVSGVPVVNDDGRLLGVISEGDLIRRTELCSGASVLMADMTIDPVNRANAFIRRCSWRVGDVMTADPVTIEEEAPLARVAGLMQERGIKRIPVMRDGELVGIVSRADLLQAIFSTKPDETAAGDEAIRRSILVRLGENTGLEELDVTVTVTEGIVHFWGQVETAACRRAARIVAESVHGVRGIVEHFPDPYTQ</sequence>
<dbReference type="PANTHER" id="PTHR43080:SF26">
    <property type="entry name" value="REGULATORY PROTEIN"/>
    <property type="match status" value="1"/>
</dbReference>